<sequence length="203" mass="22645">MFLTVNLDGRTAKNTVANSKVTANLTAVIHEVCISYCLSIMSILRCNPYEYFHHQWRKVSVIGIVVGALIDVCVEVCEFSPLETKLLALSGAYVVQQLRRMVVIVVLVKVAGTLFLEEKLQLGIRRRWWSTGKKSVSAGGNSKRWRFKVKDLVRRSQSKGSKGSIVLLTYETKVVRETPAGGCDVIAAPRPRGIIAWRREAVV</sequence>
<evidence type="ECO:0000313" key="1">
    <source>
        <dbReference type="EMBL" id="GER37378.1"/>
    </source>
</evidence>
<organism evidence="1 2">
    <name type="scientific">Striga asiatica</name>
    <name type="common">Asiatic witchweed</name>
    <name type="synonym">Buchnera asiatica</name>
    <dbReference type="NCBI Taxonomy" id="4170"/>
    <lineage>
        <taxon>Eukaryota</taxon>
        <taxon>Viridiplantae</taxon>
        <taxon>Streptophyta</taxon>
        <taxon>Embryophyta</taxon>
        <taxon>Tracheophyta</taxon>
        <taxon>Spermatophyta</taxon>
        <taxon>Magnoliopsida</taxon>
        <taxon>eudicotyledons</taxon>
        <taxon>Gunneridae</taxon>
        <taxon>Pentapetalae</taxon>
        <taxon>asterids</taxon>
        <taxon>lamiids</taxon>
        <taxon>Lamiales</taxon>
        <taxon>Orobanchaceae</taxon>
        <taxon>Buchnereae</taxon>
        <taxon>Striga</taxon>
    </lineage>
</organism>
<reference evidence="2" key="1">
    <citation type="journal article" date="2019" name="Curr. Biol.">
        <title>Genome Sequence of Striga asiatica Provides Insight into the Evolution of Plant Parasitism.</title>
        <authorList>
            <person name="Yoshida S."/>
            <person name="Kim S."/>
            <person name="Wafula E.K."/>
            <person name="Tanskanen J."/>
            <person name="Kim Y.M."/>
            <person name="Honaas L."/>
            <person name="Yang Z."/>
            <person name="Spallek T."/>
            <person name="Conn C.E."/>
            <person name="Ichihashi Y."/>
            <person name="Cheong K."/>
            <person name="Cui S."/>
            <person name="Der J.P."/>
            <person name="Gundlach H."/>
            <person name="Jiao Y."/>
            <person name="Hori C."/>
            <person name="Ishida J.K."/>
            <person name="Kasahara H."/>
            <person name="Kiba T."/>
            <person name="Kim M.S."/>
            <person name="Koo N."/>
            <person name="Laohavisit A."/>
            <person name="Lee Y.H."/>
            <person name="Lumba S."/>
            <person name="McCourt P."/>
            <person name="Mortimer J.C."/>
            <person name="Mutuku J.M."/>
            <person name="Nomura T."/>
            <person name="Sasaki-Sekimoto Y."/>
            <person name="Seto Y."/>
            <person name="Wang Y."/>
            <person name="Wakatake T."/>
            <person name="Sakakibara H."/>
            <person name="Demura T."/>
            <person name="Yamaguchi S."/>
            <person name="Yoneyama K."/>
            <person name="Manabe R.I."/>
            <person name="Nelson D.C."/>
            <person name="Schulman A.H."/>
            <person name="Timko M.P."/>
            <person name="dePamphilis C.W."/>
            <person name="Choi D."/>
            <person name="Shirasu K."/>
        </authorList>
    </citation>
    <scope>NUCLEOTIDE SEQUENCE [LARGE SCALE GENOMIC DNA]</scope>
    <source>
        <strain evidence="2">cv. UVA1</strain>
    </source>
</reference>
<dbReference type="EMBL" id="BKCP01005350">
    <property type="protein sequence ID" value="GER37378.1"/>
    <property type="molecule type" value="Genomic_DNA"/>
</dbReference>
<gene>
    <name evidence="1" type="ORF">STAS_13783</name>
</gene>
<comment type="caution">
    <text evidence="1">The sequence shown here is derived from an EMBL/GenBank/DDBJ whole genome shotgun (WGS) entry which is preliminary data.</text>
</comment>
<dbReference type="Proteomes" id="UP000325081">
    <property type="component" value="Unassembled WGS sequence"/>
</dbReference>
<evidence type="ECO:0000313" key="2">
    <source>
        <dbReference type="Proteomes" id="UP000325081"/>
    </source>
</evidence>
<keyword evidence="2" id="KW-1185">Reference proteome</keyword>
<accession>A0A5A7PXP3</accession>
<proteinExistence type="predicted"/>
<name>A0A5A7PXP3_STRAF</name>
<dbReference type="OrthoDB" id="902730at2759"/>
<protein>
    <submittedName>
        <fullName evidence="1">tRNA-glutamine synthetase family protein</fullName>
    </submittedName>
</protein>
<dbReference type="AlphaFoldDB" id="A0A5A7PXP3"/>